<dbReference type="EMBL" id="JAYGJQ010000002">
    <property type="protein sequence ID" value="MEA9357733.1"/>
    <property type="molecule type" value="Genomic_DNA"/>
</dbReference>
<protein>
    <recommendedName>
        <fullName evidence="4">Type II secretion system protein GspF domain-containing protein</fullName>
    </recommendedName>
</protein>
<feature type="transmembrane region" description="Helical" evidence="1">
    <location>
        <begin position="282"/>
        <end position="305"/>
    </location>
</feature>
<dbReference type="RefSeq" id="WP_323577874.1">
    <property type="nucleotide sequence ID" value="NZ_JAYGJQ010000002.1"/>
</dbReference>
<keyword evidence="1" id="KW-1133">Transmembrane helix</keyword>
<organism evidence="2 3">
    <name type="scientific">Bacteriovorax antarcticus</name>
    <dbReference type="NCBI Taxonomy" id="3088717"/>
    <lineage>
        <taxon>Bacteria</taxon>
        <taxon>Pseudomonadati</taxon>
        <taxon>Bdellovibrionota</taxon>
        <taxon>Bacteriovoracia</taxon>
        <taxon>Bacteriovoracales</taxon>
        <taxon>Bacteriovoracaceae</taxon>
        <taxon>Bacteriovorax</taxon>
    </lineage>
</organism>
<gene>
    <name evidence="2" type="ORF">SHI21_15995</name>
</gene>
<proteinExistence type="predicted"/>
<evidence type="ECO:0000313" key="2">
    <source>
        <dbReference type="EMBL" id="MEA9357733.1"/>
    </source>
</evidence>
<feature type="transmembrane region" description="Helical" evidence="1">
    <location>
        <begin position="161"/>
        <end position="179"/>
    </location>
</feature>
<keyword evidence="1" id="KW-0472">Membrane</keyword>
<keyword evidence="3" id="KW-1185">Reference proteome</keyword>
<sequence>MMTKLFIYCALLSSILLLPDRIWEKGWNLLECFFTYLKKMNEKNPFQKEQKSGEKLLSFLPNLEAKLAMGLKTTTDSIPRYKFYTTLLFDLLEVHQKRGISLKNILPELRLNLIKDLQFETKLRSNLLGGNLQFVVITMTTWGFIFFSSSMADLPLKSSDLMIILMVQIFGILTFNIALKKFKNHIFNKFSEAIERLYLFVSLVEIGMPVGQTLSESRVLEGGLMKHKLFSACASRLVTLVNRWKENGISPKVESQEIIKELWSLKENGFEQFNKGVEGLKFCVTAFFFLPAYFFYLYSIFQYFMQLN</sequence>
<feature type="transmembrane region" description="Helical" evidence="1">
    <location>
        <begin position="127"/>
        <end position="149"/>
    </location>
</feature>
<evidence type="ECO:0000256" key="1">
    <source>
        <dbReference type="SAM" id="Phobius"/>
    </source>
</evidence>
<evidence type="ECO:0000313" key="3">
    <source>
        <dbReference type="Proteomes" id="UP001302274"/>
    </source>
</evidence>
<comment type="caution">
    <text evidence="2">The sequence shown here is derived from an EMBL/GenBank/DDBJ whole genome shotgun (WGS) entry which is preliminary data.</text>
</comment>
<reference evidence="2 3" key="1">
    <citation type="submission" date="2023-11" db="EMBL/GenBank/DDBJ databases">
        <title>A Novel Polar Bacteriovorax (B. antarcticus) Isolated from the Biocrust in Antarctica.</title>
        <authorList>
            <person name="Mun W."/>
            <person name="Choi S.Y."/>
            <person name="Mitchell R.J."/>
        </authorList>
    </citation>
    <scope>NUCLEOTIDE SEQUENCE [LARGE SCALE GENOMIC DNA]</scope>
    <source>
        <strain evidence="2 3">PP10</strain>
    </source>
</reference>
<name>A0ABU5VXE1_9BACT</name>
<accession>A0ABU5VXE1</accession>
<dbReference type="Proteomes" id="UP001302274">
    <property type="component" value="Unassembled WGS sequence"/>
</dbReference>
<evidence type="ECO:0008006" key="4">
    <source>
        <dbReference type="Google" id="ProtNLM"/>
    </source>
</evidence>
<keyword evidence="1" id="KW-0812">Transmembrane</keyword>